<evidence type="ECO:0000313" key="1">
    <source>
        <dbReference type="EMBL" id="CAA9220641.1"/>
    </source>
</evidence>
<protein>
    <submittedName>
        <fullName evidence="1">Uncharacterized protein</fullName>
    </submittedName>
</protein>
<name>A0A6J4HDN0_9ACTN</name>
<reference evidence="1" key="1">
    <citation type="submission" date="2020-02" db="EMBL/GenBank/DDBJ databases">
        <authorList>
            <person name="Meier V. D."/>
        </authorList>
    </citation>
    <scope>NUCLEOTIDE SEQUENCE</scope>
    <source>
        <strain evidence="1">AVDCRST_MAG57</strain>
    </source>
</reference>
<organism evidence="1">
    <name type="scientific">uncultured Blastococcus sp</name>
    <dbReference type="NCBI Taxonomy" id="217144"/>
    <lineage>
        <taxon>Bacteria</taxon>
        <taxon>Bacillati</taxon>
        <taxon>Actinomycetota</taxon>
        <taxon>Actinomycetes</taxon>
        <taxon>Geodermatophilales</taxon>
        <taxon>Geodermatophilaceae</taxon>
        <taxon>Blastococcus</taxon>
        <taxon>environmental samples</taxon>
    </lineage>
</organism>
<dbReference type="EMBL" id="CADCTI010000052">
    <property type="protein sequence ID" value="CAA9220641.1"/>
    <property type="molecule type" value="Genomic_DNA"/>
</dbReference>
<dbReference type="AlphaFoldDB" id="A0A6J4HDN0"/>
<feature type="non-terminal residue" evidence="1">
    <location>
        <position position="1"/>
    </location>
</feature>
<sequence>RPPGRSCTRSGCSSAWPHGWPGSVGRSACWRSGWPPIATSRRSDGRRGD</sequence>
<feature type="non-terminal residue" evidence="1">
    <location>
        <position position="49"/>
    </location>
</feature>
<proteinExistence type="predicted"/>
<gene>
    <name evidence="1" type="ORF">AVDCRST_MAG57-560</name>
</gene>
<accession>A0A6J4HDN0</accession>